<protein>
    <recommendedName>
        <fullName evidence="15 16">Protein translocase subunit SecA</fullName>
        <ecNumber evidence="15">7.4.2.8</ecNumber>
    </recommendedName>
</protein>
<dbReference type="Pfam" id="PF07516">
    <property type="entry name" value="SecA_SW"/>
    <property type="match status" value="1"/>
</dbReference>
<evidence type="ECO:0000256" key="1">
    <source>
        <dbReference type="ARBA" id="ARBA00001947"/>
    </source>
</evidence>
<evidence type="ECO:0000256" key="2">
    <source>
        <dbReference type="ARBA" id="ARBA00007650"/>
    </source>
</evidence>
<dbReference type="FunFam" id="1.10.3060.10:FF:000002">
    <property type="entry name" value="Preprotein translocase subunit SecA"/>
    <property type="match status" value="1"/>
</dbReference>
<dbReference type="AlphaFoldDB" id="A0A502D4D6"/>
<comment type="caution">
    <text evidence="21">The sequence shown here is derived from an EMBL/GenBank/DDBJ whole genome shotgun (WGS) entry which is preliminary data.</text>
</comment>
<keyword evidence="5 15" id="KW-0963">Cytoplasm</keyword>
<dbReference type="Pfam" id="PF21090">
    <property type="entry name" value="P-loop_SecA"/>
    <property type="match status" value="1"/>
</dbReference>
<dbReference type="PRINTS" id="PR00906">
    <property type="entry name" value="SECA"/>
</dbReference>
<keyword evidence="7 15" id="KW-0547">Nucleotide-binding</keyword>
<feature type="domain" description="Helicase C-terminal" evidence="19">
    <location>
        <begin position="425"/>
        <end position="626"/>
    </location>
</feature>
<evidence type="ECO:0000256" key="14">
    <source>
        <dbReference type="ARBA" id="ARBA00034006"/>
    </source>
</evidence>
<keyword evidence="8" id="KW-0862">Zinc</keyword>
<evidence type="ECO:0000313" key="22">
    <source>
        <dbReference type="Proteomes" id="UP000317722"/>
    </source>
</evidence>
<feature type="binding site" evidence="15">
    <location>
        <begin position="104"/>
        <end position="108"/>
    </location>
    <ligand>
        <name>ATP</name>
        <dbReference type="ChEBI" id="CHEBI:30616"/>
    </ligand>
</feature>
<dbReference type="FunFam" id="3.40.50.300:FF:000113">
    <property type="entry name" value="Preprotein translocase subunit SecA"/>
    <property type="match status" value="1"/>
</dbReference>
<dbReference type="Gene3D" id="1.10.3060.10">
    <property type="entry name" value="Helical scaffold and wing domains of SecA"/>
    <property type="match status" value="1"/>
</dbReference>
<keyword evidence="6" id="KW-0479">Metal-binding</keyword>
<dbReference type="NCBIfam" id="TIGR00963">
    <property type="entry name" value="secA"/>
    <property type="match status" value="1"/>
</dbReference>
<dbReference type="GO" id="GO:0005524">
    <property type="term" value="F:ATP binding"/>
    <property type="evidence" value="ECO:0007669"/>
    <property type="project" value="UniProtKB-UniRule"/>
</dbReference>
<evidence type="ECO:0000256" key="13">
    <source>
        <dbReference type="ARBA" id="ARBA00023136"/>
    </source>
</evidence>
<dbReference type="InterPro" id="IPR036670">
    <property type="entry name" value="SecA_X-link_sf"/>
</dbReference>
<sequence>MSKIVEKLLRAGEGRILKKLHGIAAQVNSIEEDFAKLTDAELRAETDVFRKRLADGETLDDLLPEAFAAVREASKRTLGKRHFDVQLMGGAALHLGNVAEMKTGEGKTLVATLPSYLNALEGKGVHVVTVNDYLAEYQSELMGRVHRMLGLETGVILASMTPEQRRVEYAKDITYGTNNEFGFDYLRDNMAWSVDELVQRGHNFAVVDEVDSILIDEARTPLIISGPADAATKWYTEFTKIVARLTRGELESGEGDYEVDEKKKTVGVLEAGIAKVEDYLGIDNLYESVNTPLIGYLNNAIKAKELFKRDKDYVNMNGEILIVDEHTGRMLAGRRYNEGMHQAIEAKEGVEIQNENQTLATITLQNYFRMYDTLSGMTGTAQTEAAELNSIYKLGVVPIPTNMPMIRIDQRDLVYRTEEAKFNAVVDDIAERYAEGQPVLVGTVSVEKSEYLSDQLRRKGVPHEVLNAKQHEREAAIVAQAGRKGAVTVATNMAGRGTDIMLGGNPEFMAVATLKQRGLDPVETPEDYEAAWDEALVKAEEAVQAEHDEVTGLGGLYVLGTERHESRRIDNQLRGRSGRQGDPGESRFYLSLQDDLMRLFNAAMVDRFMTTAKMEDDVPIESKMVSRSIQSAQGQVEGRNFEIRKNVLKYDDVLNRQRTVIYDERRRVLEGEDLHEQIRHFINDVVGGYVDAETAEGFSDDWDLDRLWTALKTLYPVTVTPEEVQAAEGGSLTPDSLREYITSDAHHAYDAREEQLGEEVMREVERRVVLSVLDRKWREHLYEMDYLQEGIGLRAMAQRDPLVEYQREGFQLFEAMNESIKEESVGYLFNVQVDVDGDQGAAEQEPSVQPMSVSDMLAGSGLSNGEPQDSVDGLAPEDPAPAPAAVAATAGADGDGPAAAQSADKHPTFRAKGLEQPERRPQQLQYSAPSETGEVEHRAVGSASDTLTEEQLKGVSRNGPCPCGSGKKFKMCHGKA</sequence>
<dbReference type="InterPro" id="IPR036266">
    <property type="entry name" value="SecA_Wing/Scaffold_sf"/>
</dbReference>
<comment type="function">
    <text evidence="15">Part of the Sec protein translocase complex. Interacts with the SecYEG preprotein conducting channel. Has a central role in coupling the hydrolysis of ATP to the transfer of proteins into and across the cell membrane, serving as an ATP-driven molecular motor driving the stepwise translocation of polypeptide chains across the membrane.</text>
</comment>
<evidence type="ECO:0000256" key="12">
    <source>
        <dbReference type="ARBA" id="ARBA00023010"/>
    </source>
</evidence>
<dbReference type="Pfam" id="PF02810">
    <property type="entry name" value="SEC-C"/>
    <property type="match status" value="1"/>
</dbReference>
<dbReference type="GO" id="GO:0005829">
    <property type="term" value="C:cytosol"/>
    <property type="evidence" value="ECO:0007669"/>
    <property type="project" value="TreeGrafter"/>
</dbReference>
<dbReference type="InterPro" id="IPR001650">
    <property type="entry name" value="Helicase_C-like"/>
</dbReference>
<keyword evidence="10 15" id="KW-0653">Protein transport</keyword>
<comment type="subunit">
    <text evidence="15">Monomer and homodimer. Part of the essential Sec protein translocation apparatus which comprises SecA, SecYEG and auxiliary proteins SecDF. Other proteins may also be involved.</text>
</comment>
<comment type="similarity">
    <text evidence="2 15 16">Belongs to the SecA family.</text>
</comment>
<dbReference type="PANTHER" id="PTHR30612:SF0">
    <property type="entry name" value="CHLOROPLAST PROTEIN-TRANSPORTING ATPASE"/>
    <property type="match status" value="1"/>
</dbReference>
<reference evidence="21 22" key="1">
    <citation type="journal article" date="2019" name="Environ. Microbiol.">
        <title>Species interactions and distinct microbial communities in high Arctic permafrost affected cryosols are associated with the CH4 and CO2 gas fluxes.</title>
        <authorList>
            <person name="Altshuler I."/>
            <person name="Hamel J."/>
            <person name="Turney S."/>
            <person name="Magnuson E."/>
            <person name="Levesque R."/>
            <person name="Greer C."/>
            <person name="Whyte L.G."/>
        </authorList>
    </citation>
    <scope>NUCLEOTIDE SEQUENCE [LARGE SCALE GENOMIC DNA]</scope>
    <source>
        <strain evidence="21 22">S9.3A</strain>
    </source>
</reference>
<keyword evidence="3 15" id="KW-0813">Transport</keyword>
<keyword evidence="12 15" id="KW-0811">Translocation</keyword>
<dbReference type="EMBL" id="RCZM01000001">
    <property type="protein sequence ID" value="TPG19259.1"/>
    <property type="molecule type" value="Genomic_DNA"/>
</dbReference>
<name>A0A502D4D6_9MICO</name>
<dbReference type="GO" id="GO:0017038">
    <property type="term" value="P:protein import"/>
    <property type="evidence" value="ECO:0007669"/>
    <property type="project" value="InterPro"/>
</dbReference>
<dbReference type="PROSITE" id="PS51192">
    <property type="entry name" value="HELICASE_ATP_BIND_1"/>
    <property type="match status" value="1"/>
</dbReference>
<comment type="catalytic activity">
    <reaction evidence="14 15">
        <text>ATP + H2O + cellular proteinSide 1 = ADP + phosphate + cellular proteinSide 2.</text>
        <dbReference type="EC" id="7.4.2.8"/>
    </reaction>
</comment>
<evidence type="ECO:0000256" key="7">
    <source>
        <dbReference type="ARBA" id="ARBA00022741"/>
    </source>
</evidence>
<evidence type="ECO:0000256" key="10">
    <source>
        <dbReference type="ARBA" id="ARBA00022927"/>
    </source>
</evidence>
<dbReference type="InterPro" id="IPR011115">
    <property type="entry name" value="SecA_DEAD"/>
</dbReference>
<dbReference type="GO" id="GO:0006605">
    <property type="term" value="P:protein targeting"/>
    <property type="evidence" value="ECO:0007669"/>
    <property type="project" value="UniProtKB-UniRule"/>
</dbReference>
<comment type="subcellular location">
    <subcellularLocation>
        <location evidence="15">Cell membrane</location>
        <topology evidence="15">Peripheral membrane protein</topology>
        <orientation evidence="15">Cytoplasmic side</orientation>
    </subcellularLocation>
    <subcellularLocation>
        <location evidence="15">Cytoplasm</location>
    </subcellularLocation>
    <text evidence="15">Distribution is 50-50.</text>
</comment>
<dbReference type="GO" id="GO:0031522">
    <property type="term" value="C:cell envelope Sec protein transport complex"/>
    <property type="evidence" value="ECO:0007669"/>
    <property type="project" value="UniProtKB-ARBA"/>
</dbReference>
<evidence type="ECO:0000259" key="19">
    <source>
        <dbReference type="PROSITE" id="PS51194"/>
    </source>
</evidence>
<feature type="compositionally biased region" description="Basic and acidic residues" evidence="17">
    <location>
        <begin position="903"/>
        <end position="921"/>
    </location>
</feature>
<evidence type="ECO:0000256" key="8">
    <source>
        <dbReference type="ARBA" id="ARBA00022833"/>
    </source>
</evidence>
<evidence type="ECO:0000256" key="4">
    <source>
        <dbReference type="ARBA" id="ARBA00022475"/>
    </source>
</evidence>
<dbReference type="FunFam" id="3.90.1440.10:FF:000002">
    <property type="entry name" value="Protein translocase subunit SecA"/>
    <property type="match status" value="1"/>
</dbReference>
<dbReference type="InterPro" id="IPR027417">
    <property type="entry name" value="P-loop_NTPase"/>
</dbReference>
<dbReference type="Gene3D" id="3.10.450.50">
    <property type="match status" value="1"/>
</dbReference>
<dbReference type="GO" id="GO:0043952">
    <property type="term" value="P:protein transport by the Sec complex"/>
    <property type="evidence" value="ECO:0007669"/>
    <property type="project" value="TreeGrafter"/>
</dbReference>
<keyword evidence="9 15" id="KW-0067">ATP-binding</keyword>
<evidence type="ECO:0000313" key="21">
    <source>
        <dbReference type="EMBL" id="TPG19259.1"/>
    </source>
</evidence>
<accession>A0A502D4D6</accession>
<evidence type="ECO:0000256" key="9">
    <source>
        <dbReference type="ARBA" id="ARBA00022840"/>
    </source>
</evidence>
<dbReference type="InterPro" id="IPR000185">
    <property type="entry name" value="SecA"/>
</dbReference>
<dbReference type="GO" id="GO:0005886">
    <property type="term" value="C:plasma membrane"/>
    <property type="evidence" value="ECO:0007669"/>
    <property type="project" value="UniProtKB-SubCell"/>
</dbReference>
<dbReference type="OrthoDB" id="9805579at2"/>
<keyword evidence="11 15" id="KW-1278">Translocase</keyword>
<dbReference type="PANTHER" id="PTHR30612">
    <property type="entry name" value="SECA INNER MEMBRANE COMPONENT OF SEC PROTEIN SECRETION SYSTEM"/>
    <property type="match status" value="1"/>
</dbReference>
<keyword evidence="22" id="KW-1185">Reference proteome</keyword>
<evidence type="ECO:0000256" key="6">
    <source>
        <dbReference type="ARBA" id="ARBA00022723"/>
    </source>
</evidence>
<evidence type="ECO:0000256" key="11">
    <source>
        <dbReference type="ARBA" id="ARBA00022967"/>
    </source>
</evidence>
<dbReference type="InterPro" id="IPR020937">
    <property type="entry name" value="SecA_CS"/>
</dbReference>
<dbReference type="SMART" id="SM00958">
    <property type="entry name" value="SecA_PP_bind"/>
    <property type="match status" value="1"/>
</dbReference>
<evidence type="ECO:0000259" key="18">
    <source>
        <dbReference type="PROSITE" id="PS51192"/>
    </source>
</evidence>
<dbReference type="SUPFAM" id="SSF81767">
    <property type="entry name" value="Pre-protein crosslinking domain of SecA"/>
    <property type="match status" value="1"/>
</dbReference>
<dbReference type="CDD" id="cd17928">
    <property type="entry name" value="DEXDc_SecA"/>
    <property type="match status" value="1"/>
</dbReference>
<dbReference type="InterPro" id="IPR014018">
    <property type="entry name" value="SecA_motor_DEAD"/>
</dbReference>
<dbReference type="Gene3D" id="3.40.50.300">
    <property type="entry name" value="P-loop containing nucleotide triphosphate hydrolases"/>
    <property type="match status" value="2"/>
</dbReference>
<dbReference type="InterPro" id="IPR011116">
    <property type="entry name" value="SecA_Wing/Scaffold"/>
</dbReference>
<dbReference type="InterPro" id="IPR011130">
    <property type="entry name" value="SecA_preprotein_X-link_dom"/>
</dbReference>
<dbReference type="Pfam" id="PF01043">
    <property type="entry name" value="SecA_PP_bind"/>
    <property type="match status" value="1"/>
</dbReference>
<dbReference type="GO" id="GO:0065002">
    <property type="term" value="P:intracellular protein transmembrane transport"/>
    <property type="evidence" value="ECO:0007669"/>
    <property type="project" value="UniProtKB-UniRule"/>
</dbReference>
<dbReference type="SUPFAM" id="SSF52540">
    <property type="entry name" value="P-loop containing nucleoside triphosphate hydrolases"/>
    <property type="match status" value="2"/>
</dbReference>
<organism evidence="21 22">
    <name type="scientific">Pedococcus bigeumensis</name>
    <dbReference type="NCBI Taxonomy" id="433644"/>
    <lineage>
        <taxon>Bacteria</taxon>
        <taxon>Bacillati</taxon>
        <taxon>Actinomycetota</taxon>
        <taxon>Actinomycetes</taxon>
        <taxon>Micrococcales</taxon>
        <taxon>Intrasporangiaceae</taxon>
        <taxon>Pedococcus</taxon>
    </lineage>
</organism>
<evidence type="ECO:0000256" key="17">
    <source>
        <dbReference type="SAM" id="MobiDB-lite"/>
    </source>
</evidence>
<evidence type="ECO:0000256" key="15">
    <source>
        <dbReference type="HAMAP-Rule" id="MF_01382"/>
    </source>
</evidence>
<dbReference type="Pfam" id="PF07517">
    <property type="entry name" value="SecA_DEAD"/>
    <property type="match status" value="1"/>
</dbReference>
<feature type="domain" description="Helicase ATP-binding" evidence="18">
    <location>
        <begin position="88"/>
        <end position="245"/>
    </location>
</feature>
<dbReference type="PROSITE" id="PS51194">
    <property type="entry name" value="HELICASE_CTER"/>
    <property type="match status" value="1"/>
</dbReference>
<feature type="domain" description="SecA family profile" evidence="20">
    <location>
        <begin position="2"/>
        <end position="621"/>
    </location>
</feature>
<dbReference type="EC" id="7.4.2.8" evidence="15"/>
<dbReference type="RefSeq" id="WP_140736903.1">
    <property type="nucleotide sequence ID" value="NZ_RCZM01000001.1"/>
</dbReference>
<dbReference type="GO" id="GO:0046872">
    <property type="term" value="F:metal ion binding"/>
    <property type="evidence" value="ECO:0007669"/>
    <property type="project" value="UniProtKB-KW"/>
</dbReference>
<dbReference type="PROSITE" id="PS01312">
    <property type="entry name" value="SECA"/>
    <property type="match status" value="1"/>
</dbReference>
<dbReference type="Gene3D" id="3.90.1440.10">
    <property type="entry name" value="SecA, preprotein cross-linking domain"/>
    <property type="match status" value="1"/>
</dbReference>
<evidence type="ECO:0000259" key="20">
    <source>
        <dbReference type="PROSITE" id="PS51196"/>
    </source>
</evidence>
<keyword evidence="4 15" id="KW-1003">Cell membrane</keyword>
<dbReference type="InterPro" id="IPR004027">
    <property type="entry name" value="SEC_C_motif"/>
</dbReference>
<keyword evidence="13 15" id="KW-0472">Membrane</keyword>
<feature type="binding site" evidence="15">
    <location>
        <position position="499"/>
    </location>
    <ligand>
        <name>ATP</name>
        <dbReference type="ChEBI" id="CHEBI:30616"/>
    </ligand>
</feature>
<dbReference type="HAMAP" id="MF_01382">
    <property type="entry name" value="SecA"/>
    <property type="match status" value="1"/>
</dbReference>
<dbReference type="SMART" id="SM00957">
    <property type="entry name" value="SecA_DEAD"/>
    <property type="match status" value="1"/>
</dbReference>
<dbReference type="GO" id="GO:0008564">
    <property type="term" value="F:protein-exporting ATPase activity"/>
    <property type="evidence" value="ECO:0007669"/>
    <property type="project" value="UniProtKB-EC"/>
</dbReference>
<feature type="region of interest" description="Disordered" evidence="17">
    <location>
        <begin position="839"/>
        <end position="966"/>
    </location>
</feature>
<dbReference type="CDD" id="cd18803">
    <property type="entry name" value="SF2_C_secA"/>
    <property type="match status" value="1"/>
</dbReference>
<dbReference type="FunFam" id="3.40.50.300:FF:000334">
    <property type="entry name" value="Protein translocase subunit SecA"/>
    <property type="match status" value="1"/>
</dbReference>
<feature type="compositionally biased region" description="Low complexity" evidence="17">
    <location>
        <begin position="872"/>
        <end position="902"/>
    </location>
</feature>
<dbReference type="NCBIfam" id="NF009538">
    <property type="entry name" value="PRK12904.1"/>
    <property type="match status" value="1"/>
</dbReference>
<proteinExistence type="inferred from homology"/>
<dbReference type="InterPro" id="IPR014001">
    <property type="entry name" value="Helicase_ATP-bd"/>
</dbReference>
<comment type="cofactor">
    <cofactor evidence="1">
        <name>Zn(2+)</name>
        <dbReference type="ChEBI" id="CHEBI:29105"/>
    </cofactor>
</comment>
<dbReference type="InterPro" id="IPR044722">
    <property type="entry name" value="SecA_SF2_C"/>
</dbReference>
<gene>
    <name evidence="15 21" type="primary">secA</name>
    <name evidence="21" type="ORF">EAH86_01790</name>
</gene>
<dbReference type="Proteomes" id="UP000317722">
    <property type="component" value="Unassembled WGS sequence"/>
</dbReference>
<evidence type="ECO:0000256" key="16">
    <source>
        <dbReference type="RuleBase" id="RU003874"/>
    </source>
</evidence>
<feature type="binding site" evidence="15">
    <location>
        <position position="86"/>
    </location>
    <ligand>
        <name>ATP</name>
        <dbReference type="ChEBI" id="CHEBI:30616"/>
    </ligand>
</feature>
<evidence type="ECO:0000256" key="5">
    <source>
        <dbReference type="ARBA" id="ARBA00022490"/>
    </source>
</evidence>
<evidence type="ECO:0000256" key="3">
    <source>
        <dbReference type="ARBA" id="ARBA00022448"/>
    </source>
</evidence>
<dbReference type="SUPFAM" id="SSF81886">
    <property type="entry name" value="Helical scaffold and wing domains of SecA"/>
    <property type="match status" value="1"/>
</dbReference>
<dbReference type="PROSITE" id="PS51196">
    <property type="entry name" value="SECA_MOTOR_DEAD"/>
    <property type="match status" value="1"/>
</dbReference>